<evidence type="ECO:0000256" key="2">
    <source>
        <dbReference type="SAM" id="MobiDB-lite"/>
    </source>
</evidence>
<dbReference type="EMBL" id="HBUF01182610">
    <property type="protein sequence ID" value="CAG6655689.1"/>
    <property type="molecule type" value="Transcribed_RNA"/>
</dbReference>
<dbReference type="Gene3D" id="3.30.420.40">
    <property type="match status" value="2"/>
</dbReference>
<name>A0A8D8RQH8_9HEMI</name>
<proteinExistence type="inferred from homology"/>
<accession>A0A8D8RQH8</accession>
<dbReference type="Gene3D" id="3.90.640.10">
    <property type="entry name" value="Actin, Chain A, domain 4"/>
    <property type="match status" value="1"/>
</dbReference>
<dbReference type="SMART" id="SM00268">
    <property type="entry name" value="ACTIN"/>
    <property type="match status" value="1"/>
</dbReference>
<reference evidence="3" key="1">
    <citation type="submission" date="2021-05" db="EMBL/GenBank/DDBJ databases">
        <authorList>
            <person name="Alioto T."/>
            <person name="Alioto T."/>
            <person name="Gomez Garrido J."/>
        </authorList>
    </citation>
    <scope>NUCLEOTIDE SEQUENCE</scope>
</reference>
<dbReference type="SUPFAM" id="SSF53067">
    <property type="entry name" value="Actin-like ATPase domain"/>
    <property type="match status" value="2"/>
</dbReference>
<comment type="similarity">
    <text evidence="1">Belongs to the actin family.</text>
</comment>
<protein>
    <submittedName>
        <fullName evidence="3">Actin-related protein 8</fullName>
    </submittedName>
</protein>
<dbReference type="CDD" id="cd10206">
    <property type="entry name" value="ASKHA_NBD_Arp8-like"/>
    <property type="match status" value="1"/>
</dbReference>
<feature type="compositionally biased region" description="Basic and acidic residues" evidence="2">
    <location>
        <begin position="383"/>
        <end position="392"/>
    </location>
</feature>
<dbReference type="InterPro" id="IPR043129">
    <property type="entry name" value="ATPase_NBD"/>
</dbReference>
<dbReference type="Pfam" id="PF00022">
    <property type="entry name" value="Actin"/>
    <property type="match status" value="1"/>
</dbReference>
<sequence>MVLNDSISDELSSQNQHVIVIHPGSLYVRISRASDVNPHTELHAVARKRLLGGAVHRDTLLPSTLQRPKECMQELEECRLQVSYNLQSCFQSSGQRRYATPPQQIAAFNRRSHGQVISTTTREWIKPEDDAIIGDEILNLNPSLDFNIHFPLQRGELNVHSGVGGSLTSVLTDLYDIWTHIIKTKLLIPIKDLQKYKAVLVIPDIYNRLYLKEYMYLLLHRMGFSACFLIQDHVVATFGAGLGYACVIDVGHTKTSVSCVEDGVSISNTRVRLGYGGGDITQAYHWLLQKCAFPYKCDPNLSTLDAILLQKLKHDFCHVNLDVCGCFEKSFIVRQPKKPATSFVIQVADECLIAPLGIFHPELLGLTGIKPVFTQSRAVSDSEDPHDGDYLRETSVSYRRGTKESGDPGDGMGGDGGASLTLGVGGGGGEEDIVVDSMVEVCSSADFVLESGQPLGLDQAVLQSVERCGGDEQKRKMYSTILIVGGGLKFDGISHWLQSKLALHISYANKPDQIDIITTPKESDPQITTWRGAAILSSLETAQELWITADEWKKHSVTILRERAPFMW</sequence>
<dbReference type="InterPro" id="IPR004000">
    <property type="entry name" value="Actin"/>
</dbReference>
<evidence type="ECO:0000313" key="3">
    <source>
        <dbReference type="EMBL" id="CAG6655689.1"/>
    </source>
</evidence>
<feature type="compositionally biased region" description="Gly residues" evidence="2">
    <location>
        <begin position="408"/>
        <end position="422"/>
    </location>
</feature>
<evidence type="ECO:0000256" key="1">
    <source>
        <dbReference type="RuleBase" id="RU000487"/>
    </source>
</evidence>
<feature type="region of interest" description="Disordered" evidence="2">
    <location>
        <begin position="378"/>
        <end position="422"/>
    </location>
</feature>
<dbReference type="AlphaFoldDB" id="A0A8D8RQH8"/>
<organism evidence="3">
    <name type="scientific">Cacopsylla melanoneura</name>
    <dbReference type="NCBI Taxonomy" id="428564"/>
    <lineage>
        <taxon>Eukaryota</taxon>
        <taxon>Metazoa</taxon>
        <taxon>Ecdysozoa</taxon>
        <taxon>Arthropoda</taxon>
        <taxon>Hexapoda</taxon>
        <taxon>Insecta</taxon>
        <taxon>Pterygota</taxon>
        <taxon>Neoptera</taxon>
        <taxon>Paraneoptera</taxon>
        <taxon>Hemiptera</taxon>
        <taxon>Sternorrhyncha</taxon>
        <taxon>Psylloidea</taxon>
        <taxon>Psyllidae</taxon>
        <taxon>Psyllinae</taxon>
        <taxon>Cacopsylla</taxon>
    </lineage>
</organism>
<dbReference type="PANTHER" id="PTHR11937">
    <property type="entry name" value="ACTIN"/>
    <property type="match status" value="1"/>
</dbReference>